<evidence type="ECO:0000259" key="4">
    <source>
        <dbReference type="PROSITE" id="PS50026"/>
    </source>
</evidence>
<evidence type="ECO:0000313" key="5">
    <source>
        <dbReference type="EMBL" id="TNJ30657.1"/>
    </source>
</evidence>
<sequence>MLVLSTLATLTLGATCGTARVTCAHGTCEIHDNAYYCSCYPGWSGGDCNSCLPDFERLEKDGETRCVHRNCIMNGAECPSNSLIWRGSQDGQCATFGNIWQCGCPDGFVIYRNACVSTSCYESAVEGVVSDPPCGGNGRCLPADLYVPHPDTYRCYCDAAHAGEFCAECDSMSAQLISGKCVPSSCVFNSSSGPKECDGHGTCVSDVDPVSGKITHYCMCDSSYISVGTNGCYESGTVATIDFENSLCAGFGAYVQSFFPYCSCTSREISITGGCFPSDCYGAESGISRERTPCGFVGFCDAGLVTQCSCPSFATGKYCETCVSGKSVKINDRCVPVECLNKDNKLTGTCVKLGDTYVLRCPEFTVNIDGDCLSSMCIDPLLGTVCSGAGECKNNKCTCNSGFSLVETGRCVPSSLIDSKNRICSSNGTLVLTNNATPSEATSWTCSCGPLYGATNCQEFNDTTSKEINGRRISIECMNEDKECNDVGQCDAFGTTANPRYYCAARADDKINVAAYNATTMAPRGCVHASQADPHLRLLCGFVQGRTDYELVNVEDVCNTTSMPTGECTCPNGFETAYFDGSTHVTSTCFNSACRTSQGDSYTNFCGGVGDCLLDEQGQYRCVCGPNAAWSDTLKTCVAKLCQSPDGDSICGGHGQCVPHQSDWRCECDEGFYSSNGTCVSTKCITEYTSGTVVCGGPGAGTCIEENGDWTCSCAPGFHKYNGTCISELCVAAGAEVSDEGAICSGRGDCLYNPVLGSYGCTCREGLPFGPHCTHQNCSAQLYYNQRTTYQECGFYGAGKCDVTAGACTCNPGYTTLSTAPFCALPICVSDNKYCNDDKLSACDATTGCLCTPDKMAADKSCFPKACVSEYNGKYRECGGHGKCGVDYNNAPTCKCNSSIAQSVSMTVMGTTVTTCVPKMCVSTSGFINEMCNGVGQCTSSGCRCIDHYLSNGTNECISELCFAYDSSGSRRPCGGLGTLSTKAGLSGYEKYYCQCPYGPSNTYTQLDHLCIPNVCIAEVSGEKLVCGGPAAGDCYINQNGNQSRCICKEGYYLFAPNRCIRQECMTDVSGVQQECNGHGSCGAFIEDTKTYCQCNKGYETIIGGDGRVHICVDQNCLTQGMKEVCTGHGTCSGSACVCDQGYAGQFCSTCDTGYSLSPTGACVQNTCVNNCGEKGQCIYNEDSMEFKCRCTDIHFIVRDGWCQRPLCALVDPATGRQSICNHLGTCDPEERTCICEHGAAKLANNLCLFPECFTNTTGPLDPSNPNHICNGRGICAHRTGTTGTCQCHDGYQTDPVTQHCHPVGCFPSKSSSNGVCGGNGACTDYGSCICNEGYTLTDGHGCVPKACVGEKDICSGFGDCTLVDTAYVCTCPDGFSSSGPHCVPNTRGGFTTGQMVGISLGVAAVTVLIGGGALGIARCIINKKGKYTRLSSHNSNSPGRTMLISSYYDESTII</sequence>
<evidence type="ECO:0000256" key="2">
    <source>
        <dbReference type="SAM" id="Phobius"/>
    </source>
</evidence>
<evidence type="ECO:0000313" key="6">
    <source>
        <dbReference type="Proteomes" id="UP000315496"/>
    </source>
</evidence>
<dbReference type="InterPro" id="IPR000742">
    <property type="entry name" value="EGF"/>
</dbReference>
<evidence type="ECO:0000256" key="1">
    <source>
        <dbReference type="PROSITE-ProRule" id="PRU00076"/>
    </source>
</evidence>
<dbReference type="OrthoDB" id="430340at2759"/>
<feature type="domain" description="EGF-like" evidence="4">
    <location>
        <begin position="12"/>
        <end position="49"/>
    </location>
</feature>
<comment type="caution">
    <text evidence="1">Lacks conserved residue(s) required for the propagation of feature annotation.</text>
</comment>
<proteinExistence type="predicted"/>
<protein>
    <submittedName>
        <fullName evidence="5">High cysteine membrane protein</fullName>
    </submittedName>
</protein>
<keyword evidence="6" id="KW-1185">Reference proteome</keyword>
<dbReference type="PROSITE" id="PS00022">
    <property type="entry name" value="EGF_1"/>
    <property type="match status" value="3"/>
</dbReference>
<organism evidence="5 6">
    <name type="scientific">Giardia muris</name>
    <dbReference type="NCBI Taxonomy" id="5742"/>
    <lineage>
        <taxon>Eukaryota</taxon>
        <taxon>Metamonada</taxon>
        <taxon>Diplomonadida</taxon>
        <taxon>Hexamitidae</taxon>
        <taxon>Giardiinae</taxon>
        <taxon>Giardia</taxon>
    </lineage>
</organism>
<keyword evidence="3" id="KW-0732">Signal</keyword>
<accession>A0A4Z1TBN2</accession>
<dbReference type="Gene3D" id="2.90.20.10">
    <property type="entry name" value="Plasmodium vivax P25 domain"/>
    <property type="match status" value="2"/>
</dbReference>
<feature type="chain" id="PRO_5021475001" evidence="3">
    <location>
        <begin position="20"/>
        <end position="1455"/>
    </location>
</feature>
<comment type="caution">
    <text evidence="5">The sequence shown here is derived from an EMBL/GenBank/DDBJ whole genome shotgun (WGS) entry which is preliminary data.</text>
</comment>
<dbReference type="SMART" id="SM00181">
    <property type="entry name" value="EGF"/>
    <property type="match status" value="20"/>
</dbReference>
<feature type="signal peptide" evidence="3">
    <location>
        <begin position="1"/>
        <end position="19"/>
    </location>
</feature>
<dbReference type="Proteomes" id="UP000315496">
    <property type="component" value="Chromosome 1"/>
</dbReference>
<reference evidence="5 6" key="1">
    <citation type="submission" date="2019-05" db="EMBL/GenBank/DDBJ databases">
        <title>The compact genome of Giardia muris reveals important steps in the evolution of intestinal protozoan parasites.</title>
        <authorList>
            <person name="Xu F."/>
            <person name="Jimenez-Gonzalez A."/>
            <person name="Einarsson E."/>
            <person name="Astvaldsson A."/>
            <person name="Peirasmaki D."/>
            <person name="Eckmann L."/>
            <person name="Andersson J.O."/>
            <person name="Svard S.G."/>
            <person name="Jerlstrom-Hultqvist J."/>
        </authorList>
    </citation>
    <scope>NUCLEOTIDE SEQUENCE [LARGE SCALE GENOMIC DNA]</scope>
    <source>
        <strain evidence="5 6">Roberts-Thomson</strain>
    </source>
</reference>
<dbReference type="PROSITE" id="PS01186">
    <property type="entry name" value="EGF_2"/>
    <property type="match status" value="2"/>
</dbReference>
<feature type="disulfide bond" evidence="1">
    <location>
        <begin position="39"/>
        <end position="48"/>
    </location>
</feature>
<keyword evidence="2" id="KW-0472">Membrane</keyword>
<dbReference type="PROSITE" id="PS50026">
    <property type="entry name" value="EGF_3"/>
    <property type="match status" value="1"/>
</dbReference>
<dbReference type="InterPro" id="IPR002049">
    <property type="entry name" value="LE_dom"/>
</dbReference>
<feature type="transmembrane region" description="Helical" evidence="2">
    <location>
        <begin position="1396"/>
        <end position="1422"/>
    </location>
</feature>
<keyword evidence="1" id="KW-0245">EGF-like domain</keyword>
<keyword evidence="1" id="KW-1015">Disulfide bond</keyword>
<keyword evidence="2" id="KW-1133">Transmembrane helix</keyword>
<keyword evidence="2" id="KW-0812">Transmembrane</keyword>
<evidence type="ECO:0000256" key="3">
    <source>
        <dbReference type="SAM" id="SignalP"/>
    </source>
</evidence>
<dbReference type="EMBL" id="VDLU01000001">
    <property type="protein sequence ID" value="TNJ30657.1"/>
    <property type="molecule type" value="Genomic_DNA"/>
</dbReference>
<dbReference type="Gene3D" id="2.10.25.10">
    <property type="entry name" value="Laminin"/>
    <property type="match status" value="1"/>
</dbReference>
<dbReference type="VEuPathDB" id="GiardiaDB:GMRT_10755"/>
<gene>
    <name evidence="5" type="ORF">GMRT_10755</name>
</gene>
<dbReference type="PROSITE" id="PS01248">
    <property type="entry name" value="EGF_LAM_1"/>
    <property type="match status" value="1"/>
</dbReference>
<name>A0A4Z1TBN2_GIAMU</name>